<dbReference type="Proteomes" id="UP001152049">
    <property type="component" value="Unassembled WGS sequence"/>
</dbReference>
<keyword evidence="2" id="KW-1185">Reference proteome</keyword>
<dbReference type="EMBL" id="JAOQAZ010000025">
    <property type="protein sequence ID" value="KAJ4252857.1"/>
    <property type="molecule type" value="Genomic_DNA"/>
</dbReference>
<protein>
    <submittedName>
        <fullName evidence="1">Uncharacterized protein</fullName>
    </submittedName>
</protein>
<gene>
    <name evidence="1" type="ORF">NW762_010763</name>
</gene>
<evidence type="ECO:0000313" key="1">
    <source>
        <dbReference type="EMBL" id="KAJ4252857.1"/>
    </source>
</evidence>
<dbReference type="OrthoDB" id="4454541at2759"/>
<comment type="caution">
    <text evidence="1">The sequence shown here is derived from an EMBL/GenBank/DDBJ whole genome shotgun (WGS) entry which is preliminary data.</text>
</comment>
<name>A0A9W8V9Z9_9HYPO</name>
<evidence type="ECO:0000313" key="2">
    <source>
        <dbReference type="Proteomes" id="UP001152049"/>
    </source>
</evidence>
<proteinExistence type="predicted"/>
<sequence>MDQLRRIMESDSYKWHLKWATNYTVLSLTFTCIFALEVSRHRDDLNAREVYDTVASIAHILADYHDPFFHQLIQVRLSHHPGASSYMIPDPTHLHTSQDNFGLNQSPHAIPANPDTGNPHVAGVQFQLPMDPSRETLAPDIGFDGVYRQNALNQLLETPDWMMNPSSMLVMDLDDWQSNDVLGNGG</sequence>
<accession>A0A9W8V9Z9</accession>
<dbReference type="AlphaFoldDB" id="A0A9W8V9Z9"/>
<organism evidence="1 2">
    <name type="scientific">Fusarium torreyae</name>
    <dbReference type="NCBI Taxonomy" id="1237075"/>
    <lineage>
        <taxon>Eukaryota</taxon>
        <taxon>Fungi</taxon>
        <taxon>Dikarya</taxon>
        <taxon>Ascomycota</taxon>
        <taxon>Pezizomycotina</taxon>
        <taxon>Sordariomycetes</taxon>
        <taxon>Hypocreomycetidae</taxon>
        <taxon>Hypocreales</taxon>
        <taxon>Nectriaceae</taxon>
        <taxon>Fusarium</taxon>
    </lineage>
</organism>
<reference evidence="1" key="1">
    <citation type="submission" date="2022-09" db="EMBL/GenBank/DDBJ databases">
        <title>Fusarium specimens isolated from Avocado Roots.</title>
        <authorList>
            <person name="Stajich J."/>
            <person name="Roper C."/>
            <person name="Heimlech-Rivalta G."/>
        </authorList>
    </citation>
    <scope>NUCLEOTIDE SEQUENCE</scope>
    <source>
        <strain evidence="1">CF00136</strain>
    </source>
</reference>